<protein>
    <submittedName>
        <fullName evidence="2">Uncharacterized protein</fullName>
    </submittedName>
</protein>
<dbReference type="Proteomes" id="UP000053342">
    <property type="component" value="Unassembled WGS sequence"/>
</dbReference>
<dbReference type="HOGENOM" id="CLU_122467_0_0_1"/>
<dbReference type="RefSeq" id="XP_016260961.1">
    <property type="nucleotide sequence ID" value="XM_016409207.1"/>
</dbReference>
<dbReference type="VEuPathDB" id="FungiDB:PV06_07922"/>
<keyword evidence="1" id="KW-1133">Transmembrane helix</keyword>
<name>A0A0D2DE56_9EURO</name>
<feature type="transmembrane region" description="Helical" evidence="1">
    <location>
        <begin position="46"/>
        <end position="68"/>
    </location>
</feature>
<sequence>MSTFRGNNPGNEIIGNSSYTDAFKTMMRVGGGWGTVSGPGLFMVRVIISGTVASVFMGMTGATIGAMIFDTATVPFVASACTGFVLGTLGFYRDAVRKSLRSLDRYPRLLQLHLDANFPHRGFETWPASRFRSSEFRQSWVLRSMLVASWLTATHAIDRILEAEEEGILAPFTKSALEPEIEVADSSTKHS</sequence>
<accession>A0A0D2DE56</accession>
<keyword evidence="3" id="KW-1185">Reference proteome</keyword>
<feature type="transmembrane region" description="Helical" evidence="1">
    <location>
        <begin position="74"/>
        <end position="92"/>
    </location>
</feature>
<dbReference type="GeneID" id="27359996"/>
<evidence type="ECO:0000256" key="1">
    <source>
        <dbReference type="SAM" id="Phobius"/>
    </source>
</evidence>
<reference evidence="2 3" key="1">
    <citation type="submission" date="2015-01" db="EMBL/GenBank/DDBJ databases">
        <title>The Genome Sequence of Exophiala oligosperma CBS72588.</title>
        <authorList>
            <consortium name="The Broad Institute Genomics Platform"/>
            <person name="Cuomo C."/>
            <person name="de Hoog S."/>
            <person name="Gorbushina A."/>
            <person name="Stielow B."/>
            <person name="Teixiera M."/>
            <person name="Abouelleil A."/>
            <person name="Chapman S.B."/>
            <person name="Priest M."/>
            <person name="Young S.K."/>
            <person name="Wortman J."/>
            <person name="Nusbaum C."/>
            <person name="Birren B."/>
        </authorList>
    </citation>
    <scope>NUCLEOTIDE SEQUENCE [LARGE SCALE GENOMIC DNA]</scope>
    <source>
        <strain evidence="2 3">CBS 72588</strain>
    </source>
</reference>
<evidence type="ECO:0000313" key="2">
    <source>
        <dbReference type="EMBL" id="KIW40745.1"/>
    </source>
</evidence>
<keyword evidence="1" id="KW-0472">Membrane</keyword>
<dbReference type="EMBL" id="KN847338">
    <property type="protein sequence ID" value="KIW40745.1"/>
    <property type="molecule type" value="Genomic_DNA"/>
</dbReference>
<gene>
    <name evidence="2" type="ORF">PV06_07922</name>
</gene>
<keyword evidence="1" id="KW-0812">Transmembrane</keyword>
<organism evidence="2 3">
    <name type="scientific">Exophiala oligosperma</name>
    <dbReference type="NCBI Taxonomy" id="215243"/>
    <lineage>
        <taxon>Eukaryota</taxon>
        <taxon>Fungi</taxon>
        <taxon>Dikarya</taxon>
        <taxon>Ascomycota</taxon>
        <taxon>Pezizomycotina</taxon>
        <taxon>Eurotiomycetes</taxon>
        <taxon>Chaetothyriomycetidae</taxon>
        <taxon>Chaetothyriales</taxon>
        <taxon>Herpotrichiellaceae</taxon>
        <taxon>Exophiala</taxon>
    </lineage>
</organism>
<dbReference type="AlphaFoldDB" id="A0A0D2DE56"/>
<dbReference type="OrthoDB" id="5403641at2759"/>
<evidence type="ECO:0000313" key="3">
    <source>
        <dbReference type="Proteomes" id="UP000053342"/>
    </source>
</evidence>
<proteinExistence type="predicted"/>
<dbReference type="STRING" id="215243.A0A0D2DE56"/>